<evidence type="ECO:0000259" key="3">
    <source>
        <dbReference type="SMART" id="SM01349"/>
    </source>
</evidence>
<dbReference type="InterPro" id="IPR021133">
    <property type="entry name" value="HEAT_type_2"/>
</dbReference>
<dbReference type="PROSITE" id="PS50077">
    <property type="entry name" value="HEAT_REPEAT"/>
    <property type="match status" value="3"/>
</dbReference>
<evidence type="ECO:0000256" key="1">
    <source>
        <dbReference type="ARBA" id="ARBA00022737"/>
    </source>
</evidence>
<dbReference type="Pfam" id="PF23271">
    <property type="entry name" value="HEAT_GCN1"/>
    <property type="match status" value="1"/>
</dbReference>
<feature type="domain" description="TOG" evidence="3">
    <location>
        <begin position="781"/>
        <end position="1015"/>
    </location>
</feature>
<dbReference type="InterPro" id="IPR016024">
    <property type="entry name" value="ARM-type_fold"/>
</dbReference>
<feature type="repeat" description="HEAT" evidence="2">
    <location>
        <begin position="1421"/>
        <end position="1458"/>
    </location>
</feature>
<dbReference type="InterPro" id="IPR057546">
    <property type="entry name" value="HEAT_GCN1"/>
</dbReference>
<dbReference type="Pfam" id="PF24984">
    <property type="entry name" value="HEAT_EF3_GNC1"/>
    <property type="match status" value="1"/>
</dbReference>
<dbReference type="Pfam" id="PF25801">
    <property type="entry name" value="HEAT_GCN1_C_2"/>
    <property type="match status" value="1"/>
</dbReference>
<organism evidence="4 5">
    <name type="scientific">Polyrhizophydium stewartii</name>
    <dbReference type="NCBI Taxonomy" id="2732419"/>
    <lineage>
        <taxon>Eukaryota</taxon>
        <taxon>Fungi</taxon>
        <taxon>Fungi incertae sedis</taxon>
        <taxon>Chytridiomycota</taxon>
        <taxon>Chytridiomycota incertae sedis</taxon>
        <taxon>Chytridiomycetes</taxon>
        <taxon>Rhizophydiales</taxon>
        <taxon>Rhizophydiales incertae sedis</taxon>
        <taxon>Polyrhizophydium</taxon>
    </lineage>
</organism>
<sequence length="2093" mass="225918">MWNDRPVRSSAELGQRALVTLLSVLPPSPDEALKPTLVLALMDLAVIMSLPLMVHLHGADLWVRMCFRCDLDPREVLEQHAASYIGNWLHSTSRDVTIGGLAEALPAAIRAATVSCLRLATEVATDVVLPLVLPFAFEILRDDSLAQVSRTDVLIWATPADELFDDPLQKKAAQQEERARNADDKWERELKKEIEAKRAKAGGKAAPGSADAKLSKADRELRQQQFAAEAAVRARVAEHKARVRLALDVLEAVLEGVLDSIGPEAREAFGVWTADVLETLMAVVERELVTVRRGKSVVPCGALAGSRAVSLLFELGHASVDYLGDEVTIDGVLAFTLRAIGVDEKADHGIPAKYLSGTLAGTTRKMAEELAINFSASAPLEAPAFALVFPLLRAVIAKEGRIAQLKEKTHTALVMACSDVLLSHCTIPGPHRLVPRHDMALCLVRLLDEFPRLRVAARGGLLALTIAAAGEDEDGEDKDDKESTTQAAGAVDNTTTGVSLVLLDGTLSDEESVRESALAGLSHLPIADAVQETFDTRVWVARSDASEAVRAEALKLWEDVRGADAVVSEALIPEMVRLTVHPAAAVRESAGRALCAALAVYPREVAATLEALFGLYSEKAADPVPEYDDYGMVIPESLNRPDEWQARAGIAHALKACVPVLGEANAMAALFEFLIAREALGDRNSTVQQRMLDAGLSAISESGKQHVRDLLDRFDGYLSQPAKASETHDRIREGVVILLGTVAQHLDATDPRIPEVVDKLIATLETPSELVQVAVSECLPALIKVSKERAPRLIATLMDRLYTAPKYGSRRGAAYGLAGIVKGYGIAALKECNVMTSLRLAVEDKKTPNRREGALFAYETLSYTLGRSFEPYVIQILPFLLVCFGDSSKQIREATEDTCRVIMSKLSAHCVKLVLPSLIDGLSDKAWRTKTGSLEVMASMSALAPKQLSQSLPMIVPSICDALTDSHQKVQEAARQALVTFGNVIKNPEIQEIVPTLIAALVDPNHQTLAALSALLDTTFVHYIDAPSLALLVPIIHRGMRERSADIKKRAAQIMGNMSSLTDQRDLVPYLRTLVPALKEVLVDPVPEARSTAAKAFGSMIEKLGEDNFPGLVAELLQTLKSDASSVDRSGAAQGLSEVLAGLGLERLEGMLPEIVASTSSARMFVREGFMTLLVYLPATFGEAFTPYIATIIPSILQGLADEGETVREVALRAGQVVVRGYAKSAINLLLPELERGLFDNNWRIRQNSMQLLGDLLFRIAGVSSKIDTDASGDQDEGLGTEHGRQALRDALGRERYETVLASVYIIRGDASAVVRQSSLHVWKAIVTNTPRTLKEILPHIMRILIASLASSNLEKRGVAARTLGDLVRKMGENVLAEIVPIFESGLDSDLADVREGVCVGMTEIMAAAGKSQLVDFVVYSTPLIKRALVDPEPSVREAAAQTFDVLHQHLGNKAIDDILPSLLNDLKTDATGFALEALKEIMAVRSNVVFPVLIPTLITRPITQFNAQALGSLISVAGLALNRRLATILPALMDALHQNDDAVPAVRETLGVLLSSIQGDDGVHQAIGIMTEAVRDGSTADKESGCEAFGLFFEGASESFEPYIGDSMQMLIGMLSGTDGDKVLESSWRAVDALVKRIKKDDMDRYVSVVRRGVRDAELCLSVGEDIPGFNIPKGLAPILPILLQGLMYGSPDTREQAALGLGEVVGRTSEAALKPYVTQITGPLIRVIGDRFPANVKSAILQTMALLLDRVPAMLRPFLPQLQRTFVKSLSDGAGTAAMRSRAARCLSLLIPLQARLDPLVVELSQSLKTTEDGSIKPAVWEALYGLLKGVGEGGREISDASRKLLHGLVVDPLQNNRENDTVERTGASKCLGAFCLCIPADEARAIIRQNMLTTGEERPWYLVHAALLSLARILEDAPAVIEGDNELVDQVAELACAALLDTKGEVTDIAVEVAGRLLSNGGFGQSDRAHTLIERLIEVTAPGIRSNETRREAAVVLKNLAKSSHKTIAPFMGKLVPALMVGVRDRVIPIKLASERALVHVLQIKAGTRVLQKYLDMLDAASARNIGDYARRVLAKIGERDSDAEDAVFD</sequence>
<keyword evidence="5" id="KW-1185">Reference proteome</keyword>
<reference evidence="4 5" key="1">
    <citation type="submission" date="2023-09" db="EMBL/GenBank/DDBJ databases">
        <title>Pangenome analysis of Batrachochytrium dendrobatidis and related Chytrids.</title>
        <authorList>
            <person name="Yacoub M.N."/>
            <person name="Stajich J.E."/>
            <person name="James T.Y."/>
        </authorList>
    </citation>
    <scope>NUCLEOTIDE SEQUENCE [LARGE SCALE GENOMIC DNA]</scope>
    <source>
        <strain evidence="4 5">JEL0888</strain>
    </source>
</reference>
<dbReference type="InterPro" id="IPR011989">
    <property type="entry name" value="ARM-like"/>
</dbReference>
<protein>
    <submittedName>
        <fullName evidence="4">Translational activator of GCN4</fullName>
    </submittedName>
</protein>
<evidence type="ECO:0000313" key="5">
    <source>
        <dbReference type="Proteomes" id="UP001527925"/>
    </source>
</evidence>
<proteinExistence type="predicted"/>
<feature type="repeat" description="HEAT" evidence="2">
    <location>
        <begin position="955"/>
        <end position="992"/>
    </location>
</feature>
<dbReference type="InterPro" id="IPR034085">
    <property type="entry name" value="TOG"/>
</dbReference>
<dbReference type="SUPFAM" id="SSF48371">
    <property type="entry name" value="ARM repeat"/>
    <property type="match status" value="3"/>
</dbReference>
<keyword evidence="1" id="KW-0677">Repeat</keyword>
<dbReference type="PANTHER" id="PTHR23346">
    <property type="entry name" value="TRANSLATIONAL ACTIVATOR GCN1-RELATED"/>
    <property type="match status" value="1"/>
</dbReference>
<dbReference type="EMBL" id="JADGIZ020000103">
    <property type="protein sequence ID" value="KAL2911529.1"/>
    <property type="molecule type" value="Genomic_DNA"/>
</dbReference>
<evidence type="ECO:0000256" key="2">
    <source>
        <dbReference type="PROSITE-ProRule" id="PRU00103"/>
    </source>
</evidence>
<dbReference type="Gene3D" id="1.25.10.10">
    <property type="entry name" value="Leucine-rich Repeat Variant"/>
    <property type="match status" value="5"/>
</dbReference>
<dbReference type="PANTHER" id="PTHR23346:SF7">
    <property type="entry name" value="STALLED RIBOSOME SENSOR GCN1"/>
    <property type="match status" value="1"/>
</dbReference>
<evidence type="ECO:0000313" key="4">
    <source>
        <dbReference type="EMBL" id="KAL2911529.1"/>
    </source>
</evidence>
<comment type="caution">
    <text evidence="4">The sequence shown here is derived from an EMBL/GenBank/DDBJ whole genome shotgun (WGS) entry which is preliminary data.</text>
</comment>
<name>A0ABR4MW96_9FUNG</name>
<accession>A0ABR4MW96</accession>
<dbReference type="Proteomes" id="UP001527925">
    <property type="component" value="Unassembled WGS sequence"/>
</dbReference>
<feature type="repeat" description="HEAT" evidence="2">
    <location>
        <begin position="1074"/>
        <end position="1112"/>
    </location>
</feature>
<gene>
    <name evidence="4" type="primary">GCN1</name>
    <name evidence="4" type="ORF">HK105_209000</name>
</gene>
<dbReference type="SMART" id="SM01349">
    <property type="entry name" value="TOG"/>
    <property type="match status" value="1"/>
</dbReference>
<dbReference type="Pfam" id="PF24987">
    <property type="entry name" value="HEAT_EF3_N"/>
    <property type="match status" value="2"/>
</dbReference>